<dbReference type="AlphaFoldDB" id="A0A663MXH7"/>
<dbReference type="Ensembl" id="ENSACUT00000017380.1">
    <property type="protein sequence ID" value="ENSACUP00000016301.1"/>
    <property type="gene ID" value="ENSACUG00000010931.1"/>
</dbReference>
<reference evidence="1" key="2">
    <citation type="submission" date="2025-09" db="UniProtKB">
        <authorList>
            <consortium name="Ensembl"/>
        </authorList>
    </citation>
    <scope>IDENTIFICATION</scope>
</reference>
<proteinExistence type="predicted"/>
<evidence type="ECO:0000313" key="2">
    <source>
        <dbReference type="Proteomes" id="UP000472269"/>
    </source>
</evidence>
<dbReference type="Proteomes" id="UP000472269">
    <property type="component" value="Unplaced"/>
</dbReference>
<protein>
    <submittedName>
        <fullName evidence="1">Uncharacterized protein</fullName>
    </submittedName>
</protein>
<name>A0A663MXH7_ATHCN</name>
<keyword evidence="2" id="KW-1185">Reference proteome</keyword>
<evidence type="ECO:0000313" key="1">
    <source>
        <dbReference type="Ensembl" id="ENSACUP00000016301.1"/>
    </source>
</evidence>
<sequence length="113" mass="12012">DISFPSLPHEGAVLPAASWGWRALQWGPAGPGAPQKQEQSLALQCWQCHVVLSAVLPRDRDARGQEQFCACAALVLGTQPSPWDVHAQSQGGRTAAYGKCSGTDPGECQAELF</sequence>
<accession>A0A663MXH7</accession>
<reference evidence="1" key="1">
    <citation type="submission" date="2025-08" db="UniProtKB">
        <authorList>
            <consortium name="Ensembl"/>
        </authorList>
    </citation>
    <scope>IDENTIFICATION</scope>
</reference>
<organism evidence="1 2">
    <name type="scientific">Athene cunicularia</name>
    <name type="common">Burrowing owl</name>
    <name type="synonym">Speotyto cunicularia</name>
    <dbReference type="NCBI Taxonomy" id="194338"/>
    <lineage>
        <taxon>Eukaryota</taxon>
        <taxon>Metazoa</taxon>
        <taxon>Chordata</taxon>
        <taxon>Craniata</taxon>
        <taxon>Vertebrata</taxon>
        <taxon>Euteleostomi</taxon>
        <taxon>Archelosauria</taxon>
        <taxon>Archosauria</taxon>
        <taxon>Dinosauria</taxon>
        <taxon>Saurischia</taxon>
        <taxon>Theropoda</taxon>
        <taxon>Coelurosauria</taxon>
        <taxon>Aves</taxon>
        <taxon>Neognathae</taxon>
        <taxon>Neoaves</taxon>
        <taxon>Telluraves</taxon>
        <taxon>Strigiformes</taxon>
        <taxon>Strigidae</taxon>
        <taxon>Athene</taxon>
    </lineage>
</organism>